<protein>
    <submittedName>
        <fullName evidence="7">High-affinity iron transporter</fullName>
    </submittedName>
</protein>
<dbReference type="GO" id="GO:0033573">
    <property type="term" value="C:high-affinity iron permease complex"/>
    <property type="evidence" value="ECO:0007669"/>
    <property type="project" value="InterPro"/>
</dbReference>
<dbReference type="Pfam" id="PF03239">
    <property type="entry name" value="FTR1"/>
    <property type="match status" value="1"/>
</dbReference>
<accession>A0A1R0F9S7</accession>
<dbReference type="PANTHER" id="PTHR31632:SF2">
    <property type="entry name" value="PLASMA MEMBRANE IRON PERMEASE"/>
    <property type="match status" value="1"/>
</dbReference>
<dbReference type="EMBL" id="LXYT01000001">
    <property type="protein sequence ID" value="OLY43710.1"/>
    <property type="molecule type" value="Genomic_DNA"/>
</dbReference>
<evidence type="ECO:0000256" key="6">
    <source>
        <dbReference type="SAM" id="Phobius"/>
    </source>
</evidence>
<feature type="transmembrane region" description="Helical" evidence="6">
    <location>
        <begin position="109"/>
        <end position="126"/>
    </location>
</feature>
<dbReference type="InterPro" id="IPR004923">
    <property type="entry name" value="FTR1/Fip1/EfeU"/>
</dbReference>
<comment type="similarity">
    <text evidence="2">Belongs to the oxidase-dependent Fe transporter (OFeT) (TC 9.A.10.1) family.</text>
</comment>
<organism evidence="7 8">
    <name type="scientific">Bartonella apis</name>
    <dbReference type="NCBI Taxonomy" id="1686310"/>
    <lineage>
        <taxon>Bacteria</taxon>
        <taxon>Pseudomonadati</taxon>
        <taxon>Pseudomonadota</taxon>
        <taxon>Alphaproteobacteria</taxon>
        <taxon>Hyphomicrobiales</taxon>
        <taxon>Bartonellaceae</taxon>
        <taxon>Bartonella</taxon>
    </lineage>
</organism>
<keyword evidence="8" id="KW-1185">Reference proteome</keyword>
<dbReference type="PANTHER" id="PTHR31632">
    <property type="entry name" value="IRON TRANSPORTER FTH1"/>
    <property type="match status" value="1"/>
</dbReference>
<feature type="transmembrane region" description="Helical" evidence="6">
    <location>
        <begin position="181"/>
        <end position="201"/>
    </location>
</feature>
<evidence type="ECO:0000256" key="1">
    <source>
        <dbReference type="ARBA" id="ARBA00004141"/>
    </source>
</evidence>
<evidence type="ECO:0000256" key="3">
    <source>
        <dbReference type="ARBA" id="ARBA00022692"/>
    </source>
</evidence>
<keyword evidence="5 6" id="KW-0472">Membrane</keyword>
<keyword evidence="4 6" id="KW-1133">Transmembrane helix</keyword>
<feature type="transmembrane region" description="Helical" evidence="6">
    <location>
        <begin position="70"/>
        <end position="89"/>
    </location>
</feature>
<feature type="transmembrane region" description="Helical" evidence="6">
    <location>
        <begin position="249"/>
        <end position="267"/>
    </location>
</feature>
<evidence type="ECO:0000256" key="5">
    <source>
        <dbReference type="ARBA" id="ARBA00023136"/>
    </source>
</evidence>
<dbReference type="GO" id="GO:0015093">
    <property type="term" value="F:ferrous iron transmembrane transporter activity"/>
    <property type="evidence" value="ECO:0007669"/>
    <property type="project" value="TreeGrafter"/>
</dbReference>
<gene>
    <name evidence="7" type="ORF">PEB0149_011440</name>
</gene>
<feature type="transmembrane region" description="Helical" evidence="6">
    <location>
        <begin position="6"/>
        <end position="26"/>
    </location>
</feature>
<sequence length="283" mass="31090">MGAPLFIVWRESIEALLVIGILYTWLRRENLLTLKNRLWTGTALGLVLAGLLAVLFYVAGTWFAGPGGEWFFTAMMAVAALLIMQMIVWMHHHGASMKHTLEREAAESLQTSGGFGIMLLAMIAVAREGSETVVFLAGVGAQQNGASLGMFILGGVLGFILALLTFWLLQKFSKIIPWRWFFLGSEFVLLLIGGGLLITAFDKAAAQISAYDLPEWLYSFMDDPLWSTSWLIPDNSTLTGLTGYHAEPSLMQVVVLTIYWVAAIVLCNRKPGKTVARTTLKAS</sequence>
<dbReference type="OrthoDB" id="7260758at2"/>
<name>A0A1R0F9S7_9HYPH</name>
<comment type="caution">
    <text evidence="7">The sequence shown here is derived from an EMBL/GenBank/DDBJ whole genome shotgun (WGS) entry which is preliminary data.</text>
</comment>
<proteinExistence type="inferred from homology"/>
<feature type="transmembrane region" description="Helical" evidence="6">
    <location>
        <begin position="146"/>
        <end position="169"/>
    </location>
</feature>
<keyword evidence="3 6" id="KW-0812">Transmembrane</keyword>
<evidence type="ECO:0000313" key="8">
    <source>
        <dbReference type="Proteomes" id="UP000187344"/>
    </source>
</evidence>
<dbReference type="AlphaFoldDB" id="A0A1R0F9S7"/>
<evidence type="ECO:0000313" key="7">
    <source>
        <dbReference type="EMBL" id="OLY43710.1"/>
    </source>
</evidence>
<feature type="transmembrane region" description="Helical" evidence="6">
    <location>
        <begin position="38"/>
        <end position="64"/>
    </location>
</feature>
<dbReference type="RefSeq" id="WP_075868845.1">
    <property type="nucleotide sequence ID" value="NZ_CALYQA010000004.1"/>
</dbReference>
<dbReference type="Proteomes" id="UP000187344">
    <property type="component" value="Unassembled WGS sequence"/>
</dbReference>
<evidence type="ECO:0000256" key="2">
    <source>
        <dbReference type="ARBA" id="ARBA00008333"/>
    </source>
</evidence>
<comment type="subcellular location">
    <subcellularLocation>
        <location evidence="1">Membrane</location>
        <topology evidence="1">Multi-pass membrane protein</topology>
    </subcellularLocation>
</comment>
<evidence type="ECO:0000256" key="4">
    <source>
        <dbReference type="ARBA" id="ARBA00022989"/>
    </source>
</evidence>
<reference evidence="7 8" key="1">
    <citation type="submission" date="2016-12" db="EMBL/GenBank/DDBJ databases">
        <title>Comparative genomics of Bartonella apis.</title>
        <authorList>
            <person name="Engel P."/>
        </authorList>
    </citation>
    <scope>NUCLEOTIDE SEQUENCE [LARGE SCALE GENOMIC DNA]</scope>
    <source>
        <strain evidence="7 8">PEB0149</strain>
    </source>
</reference>